<accession>A0AAW1DXB3</accession>
<reference evidence="2 3" key="1">
    <citation type="journal article" date="2024" name="Genome Biol. Evol.">
        <title>Chromosome-level genome assembly of the viviparous eelpout Zoarces viviparus.</title>
        <authorList>
            <person name="Fuhrmann N."/>
            <person name="Brasseur M.V."/>
            <person name="Bakowski C.E."/>
            <person name="Podsiadlowski L."/>
            <person name="Prost S."/>
            <person name="Krehenwinkel H."/>
            <person name="Mayer C."/>
        </authorList>
    </citation>
    <scope>NUCLEOTIDE SEQUENCE [LARGE SCALE GENOMIC DNA]</scope>
    <source>
        <strain evidence="2">NO-MEL_2022_Ind0_liver</strain>
    </source>
</reference>
<evidence type="ECO:0000313" key="2">
    <source>
        <dbReference type="EMBL" id="KAK9514347.1"/>
    </source>
</evidence>
<name>A0AAW1DXB3_ZOAVI</name>
<feature type="region of interest" description="Disordered" evidence="1">
    <location>
        <begin position="32"/>
        <end position="71"/>
    </location>
</feature>
<sequence>MRVGPTLDSSAGFIVSKVDGVGSPSPTRGLCWRRIDTGGTDKSLSRSLRRTLPGSGVTCPAPSMWHDLNAD</sequence>
<keyword evidence="3" id="KW-1185">Reference proteome</keyword>
<organism evidence="2 3">
    <name type="scientific">Zoarces viviparus</name>
    <name type="common">Viviparous eelpout</name>
    <name type="synonym">Blennius viviparus</name>
    <dbReference type="NCBI Taxonomy" id="48416"/>
    <lineage>
        <taxon>Eukaryota</taxon>
        <taxon>Metazoa</taxon>
        <taxon>Chordata</taxon>
        <taxon>Craniata</taxon>
        <taxon>Vertebrata</taxon>
        <taxon>Euteleostomi</taxon>
        <taxon>Actinopterygii</taxon>
        <taxon>Neopterygii</taxon>
        <taxon>Teleostei</taxon>
        <taxon>Neoteleostei</taxon>
        <taxon>Acanthomorphata</taxon>
        <taxon>Eupercaria</taxon>
        <taxon>Perciformes</taxon>
        <taxon>Cottioidei</taxon>
        <taxon>Zoarcales</taxon>
        <taxon>Zoarcidae</taxon>
        <taxon>Zoarcinae</taxon>
        <taxon>Zoarces</taxon>
    </lineage>
</organism>
<dbReference type="AlphaFoldDB" id="A0AAW1DXB3"/>
<proteinExistence type="predicted"/>
<evidence type="ECO:0000256" key="1">
    <source>
        <dbReference type="SAM" id="MobiDB-lite"/>
    </source>
</evidence>
<gene>
    <name evidence="2" type="ORF">VZT92_027820</name>
</gene>
<dbReference type="EMBL" id="JBCEZU010000597">
    <property type="protein sequence ID" value="KAK9514347.1"/>
    <property type="molecule type" value="Genomic_DNA"/>
</dbReference>
<dbReference type="Proteomes" id="UP001488805">
    <property type="component" value="Unassembled WGS sequence"/>
</dbReference>
<protein>
    <submittedName>
        <fullName evidence="2">Uncharacterized protein</fullName>
    </submittedName>
</protein>
<comment type="caution">
    <text evidence="2">The sequence shown here is derived from an EMBL/GenBank/DDBJ whole genome shotgun (WGS) entry which is preliminary data.</text>
</comment>
<evidence type="ECO:0000313" key="3">
    <source>
        <dbReference type="Proteomes" id="UP001488805"/>
    </source>
</evidence>